<dbReference type="EMBL" id="JACBNY010000005">
    <property type="protein sequence ID" value="MBA0016473.1"/>
    <property type="molecule type" value="Genomic_DNA"/>
</dbReference>
<keyword evidence="3" id="KW-1185">Reference proteome</keyword>
<proteinExistence type="predicted"/>
<sequence>MKGLVRLYCLLMLGSFWVVPILNFIFDGFENFGYNIADILKANIMTMWVPCASKSWFGIAGLSTHCSDG</sequence>
<evidence type="ECO:0000313" key="3">
    <source>
        <dbReference type="Proteomes" id="UP000530186"/>
    </source>
</evidence>
<name>A0A7V8N0K3_9LACT</name>
<keyword evidence="1" id="KW-0812">Transmembrane</keyword>
<dbReference type="Proteomes" id="UP000530186">
    <property type="component" value="Unassembled WGS sequence"/>
</dbReference>
<keyword evidence="1" id="KW-1133">Transmembrane helix</keyword>
<evidence type="ECO:0000256" key="1">
    <source>
        <dbReference type="SAM" id="Phobius"/>
    </source>
</evidence>
<dbReference type="GeneID" id="303194837"/>
<reference evidence="2 3" key="1">
    <citation type="submission" date="2020-07" db="EMBL/GenBank/DDBJ databases">
        <authorList>
            <person name="Hilgarth M."/>
            <person name="Werum V."/>
            <person name="Vogel R.F."/>
        </authorList>
    </citation>
    <scope>NUCLEOTIDE SEQUENCE [LARGE SCALE GENOMIC DNA]</scope>
    <source>
        <strain evidence="2 3">DSM 28961</strain>
    </source>
</reference>
<protein>
    <submittedName>
        <fullName evidence="2">Uncharacterized protein</fullName>
    </submittedName>
</protein>
<gene>
    <name evidence="2" type="ORF">HZR21_04820</name>
</gene>
<evidence type="ECO:0000313" key="2">
    <source>
        <dbReference type="EMBL" id="MBA0016473.1"/>
    </source>
</evidence>
<organism evidence="2 3">
    <name type="scientific">Pseudolactococcus laudensis</name>
    <dbReference type="NCBI Taxonomy" id="1494461"/>
    <lineage>
        <taxon>Bacteria</taxon>
        <taxon>Bacillati</taxon>
        <taxon>Bacillota</taxon>
        <taxon>Bacilli</taxon>
        <taxon>Lactobacillales</taxon>
        <taxon>Streptococcaceae</taxon>
        <taxon>Pseudolactococcus</taxon>
    </lineage>
</organism>
<keyword evidence="1" id="KW-0472">Membrane</keyword>
<accession>A0A7V8N0K3</accession>
<feature type="transmembrane region" description="Helical" evidence="1">
    <location>
        <begin position="7"/>
        <end position="26"/>
    </location>
</feature>
<dbReference type="RefSeq" id="WP_180746677.1">
    <property type="nucleotide sequence ID" value="NZ_CBCRWQ010000006.1"/>
</dbReference>
<comment type="caution">
    <text evidence="2">The sequence shown here is derived from an EMBL/GenBank/DDBJ whole genome shotgun (WGS) entry which is preliminary data.</text>
</comment>
<dbReference type="AlphaFoldDB" id="A0A7V8N0K3"/>